<evidence type="ECO:0000256" key="1">
    <source>
        <dbReference type="ARBA" id="ARBA00005525"/>
    </source>
</evidence>
<dbReference type="PIRSF" id="PIRSF000193">
    <property type="entry name" value="Pyrrol-5-carb_rd"/>
    <property type="match status" value="1"/>
</dbReference>
<evidence type="ECO:0000256" key="2">
    <source>
        <dbReference type="ARBA" id="ARBA00022857"/>
    </source>
</evidence>
<dbReference type="InterPro" id="IPR000304">
    <property type="entry name" value="Pyrroline-COOH_reductase"/>
</dbReference>
<dbReference type="InterPro" id="IPR036291">
    <property type="entry name" value="NAD(P)-bd_dom_sf"/>
</dbReference>
<dbReference type="EMBL" id="CP018477">
    <property type="protein sequence ID" value="ASV74752.1"/>
    <property type="molecule type" value="Genomic_DNA"/>
</dbReference>
<dbReference type="Pfam" id="PF03807">
    <property type="entry name" value="F420_oxidored"/>
    <property type="match status" value="1"/>
</dbReference>
<name>A0A286RFN3_9BACT</name>
<dbReference type="SUPFAM" id="SSF51735">
    <property type="entry name" value="NAD(P)-binding Rossmann-fold domains"/>
    <property type="match status" value="1"/>
</dbReference>
<dbReference type="PANTHER" id="PTHR11645:SF0">
    <property type="entry name" value="PYRROLINE-5-CARBOXYLATE REDUCTASE 3"/>
    <property type="match status" value="1"/>
</dbReference>
<proteinExistence type="inferred from homology"/>
<dbReference type="InterPro" id="IPR028939">
    <property type="entry name" value="P5C_Rdtase_cat_N"/>
</dbReference>
<protein>
    <submittedName>
        <fullName evidence="6">Pyrroline-5-carboxylate reductase</fullName>
        <ecNumber evidence="6">1.5.1.2</ecNumber>
    </submittedName>
</protein>
<dbReference type="Proteomes" id="UP000215086">
    <property type="component" value="Chromosome"/>
</dbReference>
<dbReference type="RefSeq" id="WP_095414988.1">
    <property type="nucleotide sequence ID" value="NZ_CP018477.1"/>
</dbReference>
<gene>
    <name evidence="6" type="ORF">THTE_2150</name>
</gene>
<sequence>MAYTLGFAGGGRIARIMLGGWVRNGAAITRVKFAEPDDSAAELLLSRVPGPLERVSRVSELVDCEFIFLAVHPPAIPTVTAELSGKLKPESVVVSLAPKVTISQLQRQLGGFPNVARVIPNAPSLVGMGYNPVCLAKGFPDAHMVRLMSLLQILGKAPFVSESHLELYALLTGMGPTYFWPQFYELRSILTNLGLPPHYFETAMDQMLLGTLAVMEQSSLSESDVLDLIPVKPLAEIEGTLRQAYRDKLLAIYEKIRPVAES</sequence>
<dbReference type="AlphaFoldDB" id="A0A286RFN3"/>
<dbReference type="GO" id="GO:0055129">
    <property type="term" value="P:L-proline biosynthetic process"/>
    <property type="evidence" value="ECO:0007669"/>
    <property type="project" value="TreeGrafter"/>
</dbReference>
<dbReference type="EC" id="1.5.1.2" evidence="6"/>
<keyword evidence="3 6" id="KW-0560">Oxidoreductase</keyword>
<evidence type="ECO:0000256" key="3">
    <source>
        <dbReference type="ARBA" id="ARBA00023002"/>
    </source>
</evidence>
<dbReference type="KEGG" id="ttf:THTE_2150"/>
<dbReference type="Gene3D" id="3.40.50.720">
    <property type="entry name" value="NAD(P)-binding Rossmann-like Domain"/>
    <property type="match status" value="1"/>
</dbReference>
<evidence type="ECO:0000313" key="6">
    <source>
        <dbReference type="EMBL" id="ASV74752.1"/>
    </source>
</evidence>
<dbReference type="GO" id="GO:0004735">
    <property type="term" value="F:pyrroline-5-carboxylate reductase activity"/>
    <property type="evidence" value="ECO:0007669"/>
    <property type="project" value="UniProtKB-EC"/>
</dbReference>
<keyword evidence="2 4" id="KW-0521">NADP</keyword>
<accession>A0A286RFN3</accession>
<organism evidence="6 7">
    <name type="scientific">Thermogutta terrifontis</name>
    <dbReference type="NCBI Taxonomy" id="1331910"/>
    <lineage>
        <taxon>Bacteria</taxon>
        <taxon>Pseudomonadati</taxon>
        <taxon>Planctomycetota</taxon>
        <taxon>Planctomycetia</taxon>
        <taxon>Pirellulales</taxon>
        <taxon>Thermoguttaceae</taxon>
        <taxon>Thermogutta</taxon>
    </lineage>
</organism>
<evidence type="ECO:0000313" key="7">
    <source>
        <dbReference type="Proteomes" id="UP000215086"/>
    </source>
</evidence>
<dbReference type="PANTHER" id="PTHR11645">
    <property type="entry name" value="PYRROLINE-5-CARBOXYLATE REDUCTASE"/>
    <property type="match status" value="1"/>
</dbReference>
<keyword evidence="7" id="KW-1185">Reference proteome</keyword>
<feature type="binding site" evidence="4">
    <location>
        <begin position="70"/>
        <end position="73"/>
    </location>
    <ligand>
        <name>NADP(+)</name>
        <dbReference type="ChEBI" id="CHEBI:58349"/>
    </ligand>
</feature>
<evidence type="ECO:0000259" key="5">
    <source>
        <dbReference type="Pfam" id="PF03807"/>
    </source>
</evidence>
<dbReference type="OrthoDB" id="9805754at2"/>
<reference evidence="6 7" key="1">
    <citation type="journal article" name="Front. Microbiol.">
        <title>Sugar Metabolism of the First Thermophilic Planctomycete Thermogutta terrifontis: Comparative Genomic and Transcriptomic Approaches.</title>
        <authorList>
            <person name="Elcheninov A.G."/>
            <person name="Menzel P."/>
            <person name="Gudbergsdottir S.R."/>
            <person name="Slesarev A.I."/>
            <person name="Kadnikov V.V."/>
            <person name="Krogh A."/>
            <person name="Bonch-Osmolovskaya E.A."/>
            <person name="Peng X."/>
            <person name="Kublanov I.V."/>
        </authorList>
    </citation>
    <scope>NUCLEOTIDE SEQUENCE [LARGE SCALE GENOMIC DNA]</scope>
    <source>
        <strain evidence="6 7">R1</strain>
    </source>
</reference>
<comment type="similarity">
    <text evidence="1">Belongs to the pyrroline-5-carboxylate reductase family.</text>
</comment>
<evidence type="ECO:0000256" key="4">
    <source>
        <dbReference type="PIRSR" id="PIRSR000193-1"/>
    </source>
</evidence>
<feature type="domain" description="Pyrroline-5-carboxylate reductase catalytic N-terminal" evidence="5">
    <location>
        <begin position="5"/>
        <end position="97"/>
    </location>
</feature>